<evidence type="ECO:0000256" key="2">
    <source>
        <dbReference type="ARBA" id="ARBA00022448"/>
    </source>
</evidence>
<organism evidence="7 8">
    <name type="scientific">Nocardiopsis flavescens</name>
    <dbReference type="NCBI Taxonomy" id="758803"/>
    <lineage>
        <taxon>Bacteria</taxon>
        <taxon>Bacillati</taxon>
        <taxon>Actinomycetota</taxon>
        <taxon>Actinomycetes</taxon>
        <taxon>Streptosporangiales</taxon>
        <taxon>Nocardiopsidaceae</taxon>
        <taxon>Nocardiopsis</taxon>
    </lineage>
</organism>
<dbReference type="GO" id="GO:0015833">
    <property type="term" value="P:peptide transport"/>
    <property type="evidence" value="ECO:0007669"/>
    <property type="project" value="TreeGrafter"/>
</dbReference>
<dbReference type="AlphaFoldDB" id="A0A1M6IAQ0"/>
<dbReference type="EMBL" id="FQZK01000005">
    <property type="protein sequence ID" value="SHJ31522.1"/>
    <property type="molecule type" value="Genomic_DNA"/>
</dbReference>
<dbReference type="Proteomes" id="UP000184452">
    <property type="component" value="Unassembled WGS sequence"/>
</dbReference>
<evidence type="ECO:0000313" key="8">
    <source>
        <dbReference type="Proteomes" id="UP000184452"/>
    </source>
</evidence>
<evidence type="ECO:0000256" key="1">
    <source>
        <dbReference type="ARBA" id="ARBA00005695"/>
    </source>
</evidence>
<evidence type="ECO:0000256" key="5">
    <source>
        <dbReference type="SAM" id="SignalP"/>
    </source>
</evidence>
<dbReference type="Gene3D" id="3.40.190.10">
    <property type="entry name" value="Periplasmic binding protein-like II"/>
    <property type="match status" value="1"/>
</dbReference>
<dbReference type="CDD" id="cd08493">
    <property type="entry name" value="PBP2_DppA_like"/>
    <property type="match status" value="1"/>
</dbReference>
<dbReference type="GO" id="GO:0042597">
    <property type="term" value="C:periplasmic space"/>
    <property type="evidence" value="ECO:0007669"/>
    <property type="project" value="UniProtKB-ARBA"/>
</dbReference>
<dbReference type="SUPFAM" id="SSF53850">
    <property type="entry name" value="Periplasmic binding protein-like II"/>
    <property type="match status" value="1"/>
</dbReference>
<dbReference type="GO" id="GO:0043190">
    <property type="term" value="C:ATP-binding cassette (ABC) transporter complex"/>
    <property type="evidence" value="ECO:0007669"/>
    <property type="project" value="InterPro"/>
</dbReference>
<dbReference type="PANTHER" id="PTHR30290">
    <property type="entry name" value="PERIPLASMIC BINDING COMPONENT OF ABC TRANSPORTER"/>
    <property type="match status" value="1"/>
</dbReference>
<proteinExistence type="inferred from homology"/>
<reference evidence="7 8" key="1">
    <citation type="submission" date="2016-11" db="EMBL/GenBank/DDBJ databases">
        <authorList>
            <person name="Jaros S."/>
            <person name="Januszkiewicz K."/>
            <person name="Wedrychowicz H."/>
        </authorList>
    </citation>
    <scope>NUCLEOTIDE SEQUENCE [LARGE SCALE GENOMIC DNA]</scope>
    <source>
        <strain evidence="7 8">CGMCC 4.5723</strain>
    </source>
</reference>
<dbReference type="STRING" id="758803.SAMN05421803_10563"/>
<evidence type="ECO:0000313" key="7">
    <source>
        <dbReference type="EMBL" id="SHJ31522.1"/>
    </source>
</evidence>
<feature type="signal peptide" evidence="5">
    <location>
        <begin position="1"/>
        <end position="27"/>
    </location>
</feature>
<evidence type="ECO:0000256" key="4">
    <source>
        <dbReference type="SAM" id="MobiDB-lite"/>
    </source>
</evidence>
<evidence type="ECO:0000259" key="6">
    <source>
        <dbReference type="Pfam" id="PF00496"/>
    </source>
</evidence>
<name>A0A1M6IAQ0_9ACTN</name>
<feature type="region of interest" description="Disordered" evidence="4">
    <location>
        <begin position="533"/>
        <end position="556"/>
    </location>
</feature>
<dbReference type="Gene3D" id="3.90.76.10">
    <property type="entry name" value="Dipeptide-binding Protein, Domain 1"/>
    <property type="match status" value="1"/>
</dbReference>
<keyword evidence="2" id="KW-0813">Transport</keyword>
<keyword evidence="3 5" id="KW-0732">Signal</keyword>
<dbReference type="GO" id="GO:1904680">
    <property type="term" value="F:peptide transmembrane transporter activity"/>
    <property type="evidence" value="ECO:0007669"/>
    <property type="project" value="TreeGrafter"/>
</dbReference>
<dbReference type="PROSITE" id="PS51257">
    <property type="entry name" value="PROKAR_LIPOPROTEIN"/>
    <property type="match status" value="1"/>
</dbReference>
<evidence type="ECO:0000256" key="3">
    <source>
        <dbReference type="ARBA" id="ARBA00022729"/>
    </source>
</evidence>
<protein>
    <submittedName>
        <fullName evidence="7">Peptide/nickel transport system substrate-binding protein</fullName>
    </submittedName>
</protein>
<feature type="chain" id="PRO_5012454990" evidence="5">
    <location>
        <begin position="28"/>
        <end position="556"/>
    </location>
</feature>
<feature type="domain" description="Solute-binding protein family 5" evidence="6">
    <location>
        <begin position="82"/>
        <end position="477"/>
    </location>
</feature>
<dbReference type="RefSeq" id="WP_073378439.1">
    <property type="nucleotide sequence ID" value="NZ_FQZK01000005.1"/>
</dbReference>
<keyword evidence="8" id="KW-1185">Reference proteome</keyword>
<gene>
    <name evidence="7" type="ORF">SAMN05421803_10563</name>
</gene>
<comment type="similarity">
    <text evidence="1">Belongs to the bacterial solute-binding protein 5 family.</text>
</comment>
<dbReference type="OrthoDB" id="9796817at2"/>
<dbReference type="InterPro" id="IPR039424">
    <property type="entry name" value="SBP_5"/>
</dbReference>
<dbReference type="PANTHER" id="PTHR30290:SF9">
    <property type="entry name" value="OLIGOPEPTIDE-BINDING PROTEIN APPA"/>
    <property type="match status" value="1"/>
</dbReference>
<dbReference type="Pfam" id="PF00496">
    <property type="entry name" value="SBP_bac_5"/>
    <property type="match status" value="1"/>
</dbReference>
<dbReference type="Gene3D" id="3.10.105.10">
    <property type="entry name" value="Dipeptide-binding Protein, Domain 3"/>
    <property type="match status" value="1"/>
</dbReference>
<dbReference type="PIRSF" id="PIRSF002741">
    <property type="entry name" value="MppA"/>
    <property type="match status" value="1"/>
</dbReference>
<dbReference type="InterPro" id="IPR000914">
    <property type="entry name" value="SBP_5_dom"/>
</dbReference>
<dbReference type="InterPro" id="IPR030678">
    <property type="entry name" value="Peptide/Ni-bd"/>
</dbReference>
<sequence length="556" mass="61051">MFTKSSRKPLALLAAAASVALLATACAESERDPAADSSAPFVFASAGDIKSLDPFLASDGETFRYSRQVYETLLEHESGGSEIVGGLAETWEQSEDGTEWTFNLRDGVLFHDGDELTAEVVCANFDRWHNLTGAWQSSNNSYYWQTIFGGFAENEDEGLPDSRYVSCEATDELTAVITISEYSSIFPGGFSLAAFGILSPTSLETIADAEITGEEGSYTLPDYTSEPGAVAGTGPFTAQEWNRDQAEVTLARFDDYWGDPAGFETMILRAIPDETARRQALEAGDIHGYDLVAPADVEPLVEAGFQVPTREVFNVLYLAFQQETSEELADIEVRRALAHAVDRQRIVDTILPAGGEVATQFHPDTLDGWSEDVTTYDYDPELAEEMLADAGQEDLTLDFCYPTEVTRPYMPAPRDIFDVISQDLESVGVTVEPKSFEWTEYVPNTDSGECSLYLLGWTGDYNDAYNFLGTWFSVKNDAWGMDEPELFDAMAEASGNPDPEERNAAYQGLNEQIMDVLPGLPISSSPPSIVFAENVNPPEVSPLTQENFSEGSWKED</sequence>
<accession>A0A1M6IAQ0</accession>